<evidence type="ECO:0000256" key="8">
    <source>
        <dbReference type="ARBA" id="ARBA00041975"/>
    </source>
</evidence>
<dbReference type="GO" id="GO:0000455">
    <property type="term" value="P:enzyme-directed rRNA pseudouridine synthesis"/>
    <property type="evidence" value="ECO:0007669"/>
    <property type="project" value="TreeGrafter"/>
</dbReference>
<evidence type="ECO:0000256" key="9">
    <source>
        <dbReference type="ARBA" id="ARBA00043049"/>
    </source>
</evidence>
<evidence type="ECO:0000256" key="3">
    <source>
        <dbReference type="ARBA" id="ARBA00036607"/>
    </source>
</evidence>
<evidence type="ECO:0000313" key="11">
    <source>
        <dbReference type="EMBL" id="MBB6523200.1"/>
    </source>
</evidence>
<dbReference type="PANTHER" id="PTHR21600:SF56">
    <property type="entry name" value="TRNA PSEUDOURIDINE SYNTHASE C"/>
    <property type="match status" value="1"/>
</dbReference>
<dbReference type="FunCoup" id="A0A7X0MXF9">
    <property type="interactions" value="181"/>
</dbReference>
<dbReference type="NCBIfam" id="NF008321">
    <property type="entry name" value="PRK11112.1"/>
    <property type="match status" value="1"/>
</dbReference>
<proteinExistence type="predicted"/>
<dbReference type="Gene3D" id="3.30.2350.10">
    <property type="entry name" value="Pseudouridine synthase"/>
    <property type="match status" value="1"/>
</dbReference>
<dbReference type="EMBL" id="JACHHT010000003">
    <property type="protein sequence ID" value="MBB6523200.1"/>
    <property type="molecule type" value="Genomic_DNA"/>
</dbReference>
<accession>A0A7X0MXF9</accession>
<dbReference type="GO" id="GO:0003723">
    <property type="term" value="F:RNA binding"/>
    <property type="evidence" value="ECO:0007669"/>
    <property type="project" value="InterPro"/>
</dbReference>
<dbReference type="PROSITE" id="PS01129">
    <property type="entry name" value="PSI_RLU"/>
    <property type="match status" value="1"/>
</dbReference>
<dbReference type="GO" id="GO:0008033">
    <property type="term" value="P:tRNA processing"/>
    <property type="evidence" value="ECO:0007669"/>
    <property type="project" value="UniProtKB-KW"/>
</dbReference>
<dbReference type="SUPFAM" id="SSF55120">
    <property type="entry name" value="Pseudouridine synthase"/>
    <property type="match status" value="1"/>
</dbReference>
<organism evidence="11 12">
    <name type="scientific">Pseudoteredinibacter isoporae</name>
    <dbReference type="NCBI Taxonomy" id="570281"/>
    <lineage>
        <taxon>Bacteria</taxon>
        <taxon>Pseudomonadati</taxon>
        <taxon>Pseudomonadota</taxon>
        <taxon>Gammaproteobacteria</taxon>
        <taxon>Cellvibrionales</taxon>
        <taxon>Cellvibrionaceae</taxon>
        <taxon>Pseudoteredinibacter</taxon>
    </lineage>
</organism>
<evidence type="ECO:0000256" key="6">
    <source>
        <dbReference type="ARBA" id="ARBA00040675"/>
    </source>
</evidence>
<comment type="catalytic activity">
    <reaction evidence="3">
        <text>uridine(65) in tRNA = pseudouridine(65) in tRNA</text>
        <dbReference type="Rhea" id="RHEA:42536"/>
        <dbReference type="Rhea" id="RHEA-COMP:10103"/>
        <dbReference type="Rhea" id="RHEA-COMP:10104"/>
        <dbReference type="ChEBI" id="CHEBI:65314"/>
        <dbReference type="ChEBI" id="CHEBI:65315"/>
        <dbReference type="EC" id="5.4.99.26"/>
    </reaction>
</comment>
<dbReference type="Pfam" id="PF00849">
    <property type="entry name" value="PseudoU_synth_2"/>
    <property type="match status" value="1"/>
</dbReference>
<evidence type="ECO:0000259" key="10">
    <source>
        <dbReference type="Pfam" id="PF00849"/>
    </source>
</evidence>
<dbReference type="AlphaFoldDB" id="A0A7X0MXF9"/>
<dbReference type="RefSeq" id="WP_306667747.1">
    <property type="nucleotide sequence ID" value="NZ_JAAONY010000003.1"/>
</dbReference>
<dbReference type="InterPro" id="IPR006145">
    <property type="entry name" value="PsdUridine_synth_RsuA/RluA"/>
</dbReference>
<evidence type="ECO:0000313" key="12">
    <source>
        <dbReference type="Proteomes" id="UP000528457"/>
    </source>
</evidence>
<keyword evidence="12" id="KW-1185">Reference proteome</keyword>
<dbReference type="EC" id="5.4.99.26" evidence="5"/>
<comment type="function">
    <text evidence="4">Responsible for synthesis of pseudouridine from uracil-65 in transfer RNAs.</text>
</comment>
<sequence length="313" mass="35979">MQLPLSVFGLSMSFRGLLQQEAQASPMDGLSVPRKPILKLKAATESETKRCPMTETLPILYQDEHLVAVNKPSGLLVHRSMIDRHETRFAMQIVRDQIGQHVFPLHRLDKPTSGVLVFALSSEIASLMNQQQETEGHKWQKGYLAVVRGWAPEDIFIDHPLKEKLDKITDKKAQQDKPAQSAETRIKRLATTELDVKIEGFDKSRYSLVWAKPKQGRKHQIRRHCKHISHPIIGDAKHGRGRHNRYFKEHLDCPRLLLHAASLSLKHPMTEQPIELWASLDDCWQLLLNRFDWQTQLPTELQTPKHEGTHDTP</sequence>
<dbReference type="InterPro" id="IPR020103">
    <property type="entry name" value="PsdUridine_synth_cat_dom_sf"/>
</dbReference>
<reference evidence="11 12" key="1">
    <citation type="submission" date="2020-08" db="EMBL/GenBank/DDBJ databases">
        <title>Genomic Encyclopedia of Type Strains, Phase IV (KMG-IV): sequencing the most valuable type-strain genomes for metagenomic binning, comparative biology and taxonomic classification.</title>
        <authorList>
            <person name="Goeker M."/>
        </authorList>
    </citation>
    <scope>NUCLEOTIDE SEQUENCE [LARGE SCALE GENOMIC DNA]</scope>
    <source>
        <strain evidence="11 12">DSM 22368</strain>
    </source>
</reference>
<dbReference type="PANTHER" id="PTHR21600">
    <property type="entry name" value="MITOCHONDRIAL RNA PSEUDOURIDINE SYNTHASE"/>
    <property type="match status" value="1"/>
</dbReference>
<dbReference type="Proteomes" id="UP000528457">
    <property type="component" value="Unassembled WGS sequence"/>
</dbReference>
<evidence type="ECO:0000256" key="7">
    <source>
        <dbReference type="ARBA" id="ARBA00041803"/>
    </source>
</evidence>
<keyword evidence="2 11" id="KW-0413">Isomerase</keyword>
<keyword evidence="1" id="KW-0819">tRNA processing</keyword>
<protein>
    <recommendedName>
        <fullName evidence="6">tRNA pseudouridine synthase C</fullName>
        <ecNumber evidence="5">5.4.99.26</ecNumber>
    </recommendedName>
    <alternativeName>
        <fullName evidence="8">tRNA pseudouridine(65) synthase</fullName>
    </alternativeName>
    <alternativeName>
        <fullName evidence="9">tRNA pseudouridylate synthase C</fullName>
    </alternativeName>
    <alternativeName>
        <fullName evidence="7">tRNA-uridine isomerase C</fullName>
    </alternativeName>
</protein>
<evidence type="ECO:0000256" key="2">
    <source>
        <dbReference type="ARBA" id="ARBA00023235"/>
    </source>
</evidence>
<name>A0A7X0MXF9_9GAMM</name>
<comment type="caution">
    <text evidence="11">The sequence shown here is derived from an EMBL/GenBank/DDBJ whole genome shotgun (WGS) entry which is preliminary data.</text>
</comment>
<evidence type="ECO:0000256" key="1">
    <source>
        <dbReference type="ARBA" id="ARBA00022694"/>
    </source>
</evidence>
<dbReference type="InterPro" id="IPR050188">
    <property type="entry name" value="RluA_PseudoU_synthase"/>
</dbReference>
<feature type="domain" description="Pseudouridine synthase RsuA/RluA-like" evidence="10">
    <location>
        <begin position="65"/>
        <end position="227"/>
    </location>
</feature>
<gene>
    <name evidence="11" type="ORF">HNR48_003502</name>
</gene>
<evidence type="ECO:0000256" key="5">
    <source>
        <dbReference type="ARBA" id="ARBA00038943"/>
    </source>
</evidence>
<dbReference type="InterPro" id="IPR006224">
    <property type="entry name" value="PsdUridine_synth_RluA-like_CS"/>
</dbReference>
<dbReference type="InParanoid" id="A0A7X0MXF9"/>
<dbReference type="GO" id="GO:0160149">
    <property type="term" value="F:tRNA pseudouridine(65) synthase activity"/>
    <property type="evidence" value="ECO:0007669"/>
    <property type="project" value="UniProtKB-EC"/>
</dbReference>
<evidence type="ECO:0000256" key="4">
    <source>
        <dbReference type="ARBA" id="ARBA00037670"/>
    </source>
</evidence>